<dbReference type="AlphaFoldDB" id="A0A327JJK7"/>
<name>A0A327JJK7_9HYPH</name>
<evidence type="ECO:0000313" key="2">
    <source>
        <dbReference type="EMBL" id="RAI26620.1"/>
    </source>
</evidence>
<dbReference type="SUPFAM" id="SSF160059">
    <property type="entry name" value="PriA/YqbF domain"/>
    <property type="match status" value="1"/>
</dbReference>
<dbReference type="RefSeq" id="WP_111434896.1">
    <property type="nucleotide sequence ID" value="NZ_JACIGG010000004.1"/>
</dbReference>
<organism evidence="2 3">
    <name type="scientific">Rhodobium orientis</name>
    <dbReference type="NCBI Taxonomy" id="34017"/>
    <lineage>
        <taxon>Bacteria</taxon>
        <taxon>Pseudomonadati</taxon>
        <taxon>Pseudomonadota</taxon>
        <taxon>Alphaproteobacteria</taxon>
        <taxon>Hyphomicrobiales</taxon>
        <taxon>Rhodobiaceae</taxon>
        <taxon>Rhodobium</taxon>
    </lineage>
</organism>
<dbReference type="EMBL" id="NPEV01000028">
    <property type="protein sequence ID" value="RAI26620.1"/>
    <property type="molecule type" value="Genomic_DNA"/>
</dbReference>
<feature type="compositionally biased region" description="Low complexity" evidence="1">
    <location>
        <begin position="26"/>
        <end position="37"/>
    </location>
</feature>
<dbReference type="Proteomes" id="UP000249299">
    <property type="component" value="Unassembled WGS sequence"/>
</dbReference>
<feature type="region of interest" description="Disordered" evidence="1">
    <location>
        <begin position="1"/>
        <end position="76"/>
    </location>
</feature>
<dbReference type="Gene3D" id="3.40.5.80">
    <property type="match status" value="1"/>
</dbReference>
<gene>
    <name evidence="2" type="ORF">CH339_13550</name>
</gene>
<accession>A0A327JJK7</accession>
<sequence>MMAGNETAKPTGKRTRRSKTTAQSKPTAAEPKPAAPAADPPAGAPGDQDDAASRTSAGAVLVVTGPQQGRRRAGRRFGPVPVRIAAVDLSEVEREAIENDPELSVSIAED</sequence>
<evidence type="ECO:0000256" key="1">
    <source>
        <dbReference type="SAM" id="MobiDB-lite"/>
    </source>
</evidence>
<keyword evidence="3" id="KW-1185">Reference proteome</keyword>
<evidence type="ECO:0000313" key="3">
    <source>
        <dbReference type="Proteomes" id="UP000249299"/>
    </source>
</evidence>
<reference evidence="2 3" key="1">
    <citation type="submission" date="2017-07" db="EMBL/GenBank/DDBJ databases">
        <title>Draft Genome Sequences of Select Purple Nonsulfur Bacteria.</title>
        <authorList>
            <person name="Lasarre B."/>
            <person name="Mckinlay J.B."/>
        </authorList>
    </citation>
    <scope>NUCLEOTIDE SEQUENCE [LARGE SCALE GENOMIC DNA]</scope>
    <source>
        <strain evidence="2 3">DSM 11290</strain>
    </source>
</reference>
<protein>
    <recommendedName>
        <fullName evidence="4">Mu-like prophage FluMu N-terminal domain-containing protein</fullName>
    </recommendedName>
</protein>
<proteinExistence type="predicted"/>
<comment type="caution">
    <text evidence="2">The sequence shown here is derived from an EMBL/GenBank/DDBJ whole genome shotgun (WGS) entry which is preliminary data.</text>
</comment>
<evidence type="ECO:0008006" key="4">
    <source>
        <dbReference type="Google" id="ProtNLM"/>
    </source>
</evidence>